<feature type="region of interest" description="Disordered" evidence="2">
    <location>
        <begin position="223"/>
        <end position="246"/>
    </location>
</feature>
<dbReference type="InterPro" id="IPR036116">
    <property type="entry name" value="FN3_sf"/>
</dbReference>
<dbReference type="PRINTS" id="PR00014">
    <property type="entry name" value="FNTYPEIII"/>
</dbReference>
<dbReference type="SUPFAM" id="SSF49265">
    <property type="entry name" value="Fibronectin type III"/>
    <property type="match status" value="3"/>
</dbReference>
<dbReference type="SMART" id="SM00060">
    <property type="entry name" value="FN3"/>
    <property type="match status" value="2"/>
</dbReference>
<dbReference type="InterPro" id="IPR013783">
    <property type="entry name" value="Ig-like_fold"/>
</dbReference>
<accession>S2DZY8</accession>
<dbReference type="OrthoDB" id="12184at2157"/>
<dbReference type="EMBL" id="AHJG01000341">
    <property type="protein sequence ID" value="EPA04248.1"/>
    <property type="molecule type" value="Genomic_DNA"/>
</dbReference>
<evidence type="ECO:0000256" key="1">
    <source>
        <dbReference type="ARBA" id="ARBA00022737"/>
    </source>
</evidence>
<evidence type="ECO:0000313" key="5">
    <source>
        <dbReference type="Proteomes" id="UP000014065"/>
    </source>
</evidence>
<feature type="domain" description="Fibronectin type-III" evidence="3">
    <location>
        <begin position="1"/>
        <end position="43"/>
    </location>
</feature>
<dbReference type="PANTHER" id="PTHR13817">
    <property type="entry name" value="TITIN"/>
    <property type="match status" value="1"/>
</dbReference>
<dbReference type="PANTHER" id="PTHR13817:SF73">
    <property type="entry name" value="FIBRONECTIN TYPE-III DOMAIN-CONTAINING PROTEIN"/>
    <property type="match status" value="1"/>
</dbReference>
<dbReference type="Pfam" id="PF00041">
    <property type="entry name" value="fn3"/>
    <property type="match status" value="3"/>
</dbReference>
<comment type="caution">
    <text evidence="4">The sequence shown here is derived from an EMBL/GenBank/DDBJ whole genome shotgun (WGS) entry which is preliminary data.</text>
</comment>
<keyword evidence="5" id="KW-1185">Reference proteome</keyword>
<dbReference type="Proteomes" id="UP000014065">
    <property type="component" value="Unassembled WGS sequence"/>
</dbReference>
<dbReference type="Gene3D" id="2.60.40.10">
    <property type="entry name" value="Immunoglobulins"/>
    <property type="match status" value="4"/>
</dbReference>
<dbReference type="RefSeq" id="WP_010195678.1">
    <property type="nucleotide sequence ID" value="NZ_AHJG01000341.1"/>
</dbReference>
<feature type="domain" description="Fibronectin type-III" evidence="3">
    <location>
        <begin position="53"/>
        <end position="148"/>
    </location>
</feature>
<evidence type="ECO:0000259" key="3">
    <source>
        <dbReference type="PROSITE" id="PS50853"/>
    </source>
</evidence>
<proteinExistence type="predicted"/>
<name>S2DZY8_9ARCH</name>
<dbReference type="InterPro" id="IPR050964">
    <property type="entry name" value="Striated_Muscle_Regulatory"/>
</dbReference>
<reference evidence="4 5" key="1">
    <citation type="journal article" date="2012" name="J. Bacteriol.">
        <title>Genome Sequence of "Candidatus Nitrosoarchaeum limnia" BG20, a Low-Salinity Ammonia-Oxidizing Archaeon from the San Francisco Bay Estuary.</title>
        <authorList>
            <person name="Mosier A.C."/>
            <person name="Allen E.E."/>
            <person name="Kim M."/>
            <person name="Ferriera S."/>
            <person name="Francis C.A."/>
        </authorList>
    </citation>
    <scope>NUCLEOTIDE SEQUENCE [LARGE SCALE GENOMIC DNA]</scope>
    <source>
        <strain evidence="4 5">BG20</strain>
    </source>
</reference>
<protein>
    <submittedName>
        <fullName evidence="4">Fibronectin type III domain protein</fullName>
    </submittedName>
</protein>
<keyword evidence="1" id="KW-0677">Repeat</keyword>
<feature type="domain" description="Fibronectin type-III" evidence="3">
    <location>
        <begin position="248"/>
        <end position="299"/>
    </location>
</feature>
<feature type="region of interest" description="Disordered" evidence="2">
    <location>
        <begin position="27"/>
        <end position="62"/>
    </location>
</feature>
<sequence>STTYSHTGLTTGTVYTYKVSAINSVGTSSASSEATATPATPVSTPTTPVAPDSPTNLTAVSSSPTQINLSWSAPANNGGAPITSYKVEFKSGSGTYSTLTTTQSTTYSHTGLTTGTSYTYKVSAINSVGTSYSSNEASSIPRETTTPTLTATDVSPTQIRLTWIAPSQTYGQHISSYKIEEKLSSGTFIEVDSESSTSFLVSGLTTGKTYTFVVSANFGLGSSQRSNEVSATPTANSAPPPTTTVPGAPTNLTAVSSSATQINLSWNIPSSNGGAPITGYKIEYKSGSGTYSTLTTISS</sequence>
<feature type="domain" description="Fibronectin type-III" evidence="3">
    <location>
        <begin position="149"/>
        <end position="237"/>
    </location>
</feature>
<evidence type="ECO:0000313" key="4">
    <source>
        <dbReference type="EMBL" id="EPA04248.1"/>
    </source>
</evidence>
<feature type="non-terminal residue" evidence="4">
    <location>
        <position position="1"/>
    </location>
</feature>
<dbReference type="InterPro" id="IPR003961">
    <property type="entry name" value="FN3_dom"/>
</dbReference>
<feature type="non-terminal residue" evidence="4">
    <location>
        <position position="299"/>
    </location>
</feature>
<dbReference type="AlphaFoldDB" id="S2DZY8"/>
<gene>
    <name evidence="4" type="ORF">BG20_I2549</name>
</gene>
<evidence type="ECO:0000256" key="2">
    <source>
        <dbReference type="SAM" id="MobiDB-lite"/>
    </source>
</evidence>
<dbReference type="CDD" id="cd00063">
    <property type="entry name" value="FN3"/>
    <property type="match status" value="3"/>
</dbReference>
<dbReference type="PROSITE" id="PS50853">
    <property type="entry name" value="FN3"/>
    <property type="match status" value="4"/>
</dbReference>
<feature type="compositionally biased region" description="Low complexity" evidence="2">
    <location>
        <begin position="27"/>
        <end position="55"/>
    </location>
</feature>
<organism evidence="4 5">
    <name type="scientific">Candidatus Nitrosarchaeum limnium BG20</name>
    <dbReference type="NCBI Taxonomy" id="859192"/>
    <lineage>
        <taxon>Archaea</taxon>
        <taxon>Nitrososphaerota</taxon>
        <taxon>Nitrososphaeria</taxon>
        <taxon>Nitrosopumilales</taxon>
        <taxon>Nitrosopumilaceae</taxon>
        <taxon>Nitrosarchaeum</taxon>
    </lineage>
</organism>